<keyword evidence="2" id="KW-1185">Reference proteome</keyword>
<sequence length="83" mass="10056">MSTVNSKIQYQYKFNMTKYMKTIYENFQSQPSLKIEVKNYLDDFFNNNNYDSHIKKPIKKIKESKLYQLVNFTAYVEKLYGTD</sequence>
<protein>
    <submittedName>
        <fullName evidence="1">Uncharacterized protein</fullName>
    </submittedName>
</protein>
<gene>
    <name evidence="1" type="ORF">POCTA_138.1.T0750198</name>
</gene>
<reference evidence="1" key="1">
    <citation type="submission" date="2021-01" db="EMBL/GenBank/DDBJ databases">
        <authorList>
            <consortium name="Genoscope - CEA"/>
            <person name="William W."/>
        </authorList>
    </citation>
    <scope>NUCLEOTIDE SEQUENCE</scope>
</reference>
<comment type="caution">
    <text evidence="1">The sequence shown here is derived from an EMBL/GenBank/DDBJ whole genome shotgun (WGS) entry which is preliminary data.</text>
</comment>
<organism evidence="1 2">
    <name type="scientific">Paramecium octaurelia</name>
    <dbReference type="NCBI Taxonomy" id="43137"/>
    <lineage>
        <taxon>Eukaryota</taxon>
        <taxon>Sar</taxon>
        <taxon>Alveolata</taxon>
        <taxon>Ciliophora</taxon>
        <taxon>Intramacronucleata</taxon>
        <taxon>Oligohymenophorea</taxon>
        <taxon>Peniculida</taxon>
        <taxon>Parameciidae</taxon>
        <taxon>Paramecium</taxon>
    </lineage>
</organism>
<dbReference type="AlphaFoldDB" id="A0A8S1VXY0"/>
<name>A0A8S1VXY0_PAROT</name>
<evidence type="ECO:0000313" key="1">
    <source>
        <dbReference type="EMBL" id="CAD8180742.1"/>
    </source>
</evidence>
<proteinExistence type="predicted"/>
<dbReference type="EMBL" id="CAJJDP010000074">
    <property type="protein sequence ID" value="CAD8180742.1"/>
    <property type="molecule type" value="Genomic_DNA"/>
</dbReference>
<evidence type="ECO:0000313" key="2">
    <source>
        <dbReference type="Proteomes" id="UP000683925"/>
    </source>
</evidence>
<accession>A0A8S1VXY0</accession>
<dbReference type="Proteomes" id="UP000683925">
    <property type="component" value="Unassembled WGS sequence"/>
</dbReference>